<protein>
    <recommendedName>
        <fullName evidence="4">tRNA adenosine deaminase-associated protein</fullName>
    </recommendedName>
</protein>
<dbReference type="Proteomes" id="UP001500665">
    <property type="component" value="Unassembled WGS sequence"/>
</dbReference>
<evidence type="ECO:0000313" key="3">
    <source>
        <dbReference type="Proteomes" id="UP001500665"/>
    </source>
</evidence>
<proteinExistence type="predicted"/>
<name>A0ABN1QBL0_9ACTN</name>
<dbReference type="EMBL" id="BAAAHH010000002">
    <property type="protein sequence ID" value="GAA0940238.1"/>
    <property type="molecule type" value="Genomic_DNA"/>
</dbReference>
<evidence type="ECO:0000256" key="1">
    <source>
        <dbReference type="SAM" id="MobiDB-lite"/>
    </source>
</evidence>
<comment type="caution">
    <text evidence="2">The sequence shown here is derived from an EMBL/GenBank/DDBJ whole genome shotgun (WGS) entry which is preliminary data.</text>
</comment>
<organism evidence="2 3">
    <name type="scientific">Actinocorallia libanotica</name>
    <dbReference type="NCBI Taxonomy" id="46162"/>
    <lineage>
        <taxon>Bacteria</taxon>
        <taxon>Bacillati</taxon>
        <taxon>Actinomycetota</taxon>
        <taxon>Actinomycetes</taxon>
        <taxon>Streptosporangiales</taxon>
        <taxon>Thermomonosporaceae</taxon>
        <taxon>Actinocorallia</taxon>
    </lineage>
</organism>
<sequence>MPYFAAVFAQTDEGWMAAEAELAESETTEDVTDLLREAALETTGGPVLLLVEENDAWFGVLRLDGEDDPRAFLSDGAAAHNSALGGLLTELTGDPREPAADGDPLGDPELLTDLGTDETRLLRLSERAIPTDALTDIAEHAGFTEELDSLRA</sequence>
<feature type="region of interest" description="Disordered" evidence="1">
    <location>
        <begin position="90"/>
        <end position="113"/>
    </location>
</feature>
<dbReference type="NCBIfam" id="TIGR03941">
    <property type="entry name" value="tRNA_deam_assoc"/>
    <property type="match status" value="1"/>
</dbReference>
<evidence type="ECO:0000313" key="2">
    <source>
        <dbReference type="EMBL" id="GAA0940238.1"/>
    </source>
</evidence>
<keyword evidence="3" id="KW-1185">Reference proteome</keyword>
<evidence type="ECO:0008006" key="4">
    <source>
        <dbReference type="Google" id="ProtNLM"/>
    </source>
</evidence>
<dbReference type="RefSeq" id="WP_344237055.1">
    <property type="nucleotide sequence ID" value="NZ_BAAAHH010000002.1"/>
</dbReference>
<accession>A0ABN1QBL0</accession>
<reference evidence="2 3" key="1">
    <citation type="journal article" date="2019" name="Int. J. Syst. Evol. Microbiol.">
        <title>The Global Catalogue of Microorganisms (GCM) 10K type strain sequencing project: providing services to taxonomists for standard genome sequencing and annotation.</title>
        <authorList>
            <consortium name="The Broad Institute Genomics Platform"/>
            <consortium name="The Broad Institute Genome Sequencing Center for Infectious Disease"/>
            <person name="Wu L."/>
            <person name="Ma J."/>
        </authorList>
    </citation>
    <scope>NUCLEOTIDE SEQUENCE [LARGE SCALE GENOMIC DNA]</scope>
    <source>
        <strain evidence="2 3">JCM 10696</strain>
    </source>
</reference>
<gene>
    <name evidence="2" type="ORF">GCM10009550_09510</name>
</gene>
<dbReference type="InterPro" id="IPR023869">
    <property type="entry name" value="tRNA_Adeno_NH3ase_assoc_put"/>
</dbReference>